<evidence type="ECO:0000256" key="1">
    <source>
        <dbReference type="SAM" id="MobiDB-lite"/>
    </source>
</evidence>
<dbReference type="AlphaFoldDB" id="A0A8C5YTX5"/>
<sequence length="60" mass="7023">MDKENAMDTSTPPEPNMVEKIDPQFKPRGASNNILTYLINRQLGRPRYDVDLSKWVWMLT</sequence>
<accession>A0A8C5YTX5</accession>
<reference evidence="2" key="1">
    <citation type="submission" date="2025-08" db="UniProtKB">
        <authorList>
            <consortium name="Ensembl"/>
        </authorList>
    </citation>
    <scope>IDENTIFICATION</scope>
</reference>
<dbReference type="Ensembl" id="ENSMMMT00000004996.1">
    <property type="protein sequence ID" value="ENSMMMP00000004400.1"/>
    <property type="gene ID" value="ENSMMMG00000004005.1"/>
</dbReference>
<evidence type="ECO:0000313" key="3">
    <source>
        <dbReference type="Proteomes" id="UP000694407"/>
    </source>
</evidence>
<proteinExistence type="predicted"/>
<organism evidence="2 3">
    <name type="scientific">Marmota marmota marmota</name>
    <name type="common">Alpine marmot</name>
    <dbReference type="NCBI Taxonomy" id="9994"/>
    <lineage>
        <taxon>Eukaryota</taxon>
        <taxon>Metazoa</taxon>
        <taxon>Chordata</taxon>
        <taxon>Craniata</taxon>
        <taxon>Vertebrata</taxon>
        <taxon>Euteleostomi</taxon>
        <taxon>Mammalia</taxon>
        <taxon>Eutheria</taxon>
        <taxon>Euarchontoglires</taxon>
        <taxon>Glires</taxon>
        <taxon>Rodentia</taxon>
        <taxon>Sciuromorpha</taxon>
        <taxon>Sciuridae</taxon>
        <taxon>Xerinae</taxon>
        <taxon>Marmotini</taxon>
        <taxon>Marmota</taxon>
    </lineage>
</organism>
<dbReference type="GeneTree" id="ENSGT01150000287220"/>
<reference evidence="2" key="2">
    <citation type="submission" date="2025-09" db="UniProtKB">
        <authorList>
            <consortium name="Ensembl"/>
        </authorList>
    </citation>
    <scope>IDENTIFICATION</scope>
</reference>
<protein>
    <submittedName>
        <fullName evidence="2">Uncharacterized protein</fullName>
    </submittedName>
</protein>
<dbReference type="Proteomes" id="UP000694407">
    <property type="component" value="Unplaced"/>
</dbReference>
<name>A0A8C5YTX5_MARMA</name>
<keyword evidence="3" id="KW-1185">Reference proteome</keyword>
<feature type="region of interest" description="Disordered" evidence="1">
    <location>
        <begin position="1"/>
        <end position="25"/>
    </location>
</feature>
<evidence type="ECO:0000313" key="2">
    <source>
        <dbReference type="Ensembl" id="ENSMMMP00000004400.1"/>
    </source>
</evidence>